<dbReference type="EMBL" id="CP025958">
    <property type="protein sequence ID" value="AWM37244.1"/>
    <property type="molecule type" value="Genomic_DNA"/>
</dbReference>
<keyword evidence="1" id="KW-0812">Transmembrane</keyword>
<keyword evidence="1" id="KW-0472">Membrane</keyword>
<gene>
    <name evidence="2" type="ORF">C1280_09545</name>
</gene>
<sequence length="142" mass="14820">MDGDEAKPWKRSRDDTDERPLVDRAAALRRVKPPAIALMLVGLINSGLGVFIAVMAFVVGGMNLGGAEGVIGLFHALAGLVTFAGGLNLLRLDAYGLARTGSITAMVPCVSPRLILGLPIGVWALVTAGSPDVRGAFRDRKA</sequence>
<dbReference type="KEGG" id="gog:C1280_09545"/>
<keyword evidence="3" id="KW-1185">Reference proteome</keyword>
<dbReference type="AlphaFoldDB" id="A0A2Z3H6G4"/>
<organism evidence="2 3">
    <name type="scientific">Gemmata obscuriglobus</name>
    <dbReference type="NCBI Taxonomy" id="114"/>
    <lineage>
        <taxon>Bacteria</taxon>
        <taxon>Pseudomonadati</taxon>
        <taxon>Planctomycetota</taxon>
        <taxon>Planctomycetia</taxon>
        <taxon>Gemmatales</taxon>
        <taxon>Gemmataceae</taxon>
        <taxon>Gemmata</taxon>
    </lineage>
</organism>
<feature type="transmembrane region" description="Helical" evidence="1">
    <location>
        <begin position="70"/>
        <end position="90"/>
    </location>
</feature>
<feature type="transmembrane region" description="Helical" evidence="1">
    <location>
        <begin position="36"/>
        <end position="58"/>
    </location>
</feature>
<dbReference type="Proteomes" id="UP000245802">
    <property type="component" value="Chromosome"/>
</dbReference>
<reference evidence="2 3" key="1">
    <citation type="submission" date="2018-01" db="EMBL/GenBank/DDBJ databases">
        <title>G. obscuriglobus.</title>
        <authorList>
            <person name="Franke J."/>
            <person name="Blomberg W."/>
            <person name="Selmecki A."/>
        </authorList>
    </citation>
    <scope>NUCLEOTIDE SEQUENCE [LARGE SCALE GENOMIC DNA]</scope>
    <source>
        <strain evidence="2 3">DSM 5831</strain>
    </source>
</reference>
<evidence type="ECO:0000313" key="3">
    <source>
        <dbReference type="Proteomes" id="UP000245802"/>
    </source>
</evidence>
<accession>A0A2Z3H6G4</accession>
<evidence type="ECO:0000313" key="2">
    <source>
        <dbReference type="EMBL" id="AWM37244.1"/>
    </source>
</evidence>
<protein>
    <submittedName>
        <fullName evidence="2">Uncharacterized protein</fullName>
    </submittedName>
</protein>
<proteinExistence type="predicted"/>
<dbReference type="RefSeq" id="WP_010038863.1">
    <property type="nucleotide sequence ID" value="NZ_CP025958.1"/>
</dbReference>
<evidence type="ECO:0000256" key="1">
    <source>
        <dbReference type="SAM" id="Phobius"/>
    </source>
</evidence>
<name>A0A2Z3H6G4_9BACT</name>
<keyword evidence="1" id="KW-1133">Transmembrane helix</keyword>